<dbReference type="OrthoDB" id="6020543at2759"/>
<feature type="chain" id="PRO_5003442439" description="chitinase" evidence="16">
    <location>
        <begin position="18"/>
        <end position="455"/>
    </location>
</feature>
<dbReference type="SUPFAM" id="SSF51445">
    <property type="entry name" value="(Trans)glycosidases"/>
    <property type="match status" value="1"/>
</dbReference>
<dbReference type="InParanoid" id="G3AJE9"/>
<dbReference type="GeneID" id="18873193"/>
<evidence type="ECO:0000256" key="7">
    <source>
        <dbReference type="ARBA" id="ARBA00022801"/>
    </source>
</evidence>
<evidence type="ECO:0000259" key="17">
    <source>
        <dbReference type="PROSITE" id="PS51910"/>
    </source>
</evidence>
<dbReference type="InterPro" id="IPR001579">
    <property type="entry name" value="Glyco_hydro_18_chit_AS"/>
</dbReference>
<dbReference type="RefSeq" id="XP_007374192.1">
    <property type="nucleotide sequence ID" value="XM_007374130.1"/>
</dbReference>
<feature type="region of interest" description="Disordered" evidence="15">
    <location>
        <begin position="321"/>
        <end position="356"/>
    </location>
</feature>
<evidence type="ECO:0000256" key="13">
    <source>
        <dbReference type="RuleBase" id="RU000489"/>
    </source>
</evidence>
<dbReference type="GO" id="GO:0006032">
    <property type="term" value="P:chitin catabolic process"/>
    <property type="evidence" value="ECO:0007669"/>
    <property type="project" value="UniProtKB-KW"/>
</dbReference>
<evidence type="ECO:0000256" key="8">
    <source>
        <dbReference type="ARBA" id="ARBA00023024"/>
    </source>
</evidence>
<keyword evidence="8" id="KW-0146">Chitin degradation</keyword>
<dbReference type="EMBL" id="GL996500">
    <property type="protein sequence ID" value="EGW34608.1"/>
    <property type="molecule type" value="Genomic_DNA"/>
</dbReference>
<dbReference type="GO" id="GO:0008061">
    <property type="term" value="F:chitin binding"/>
    <property type="evidence" value="ECO:0007669"/>
    <property type="project" value="UniProtKB-KW"/>
</dbReference>
<keyword evidence="9" id="KW-0325">Glycoprotein</keyword>
<feature type="compositionally biased region" description="Low complexity" evidence="15">
    <location>
        <begin position="321"/>
        <end position="331"/>
    </location>
</feature>
<evidence type="ECO:0000256" key="2">
    <source>
        <dbReference type="ARBA" id="ARBA00004613"/>
    </source>
</evidence>
<dbReference type="CDD" id="cd02877">
    <property type="entry name" value="GH18_hevamine_XipI_class_III"/>
    <property type="match status" value="1"/>
</dbReference>
<dbReference type="PANTHER" id="PTHR45708:SF49">
    <property type="entry name" value="ENDOCHITINASE"/>
    <property type="match status" value="1"/>
</dbReference>
<dbReference type="PROSITE" id="PS51910">
    <property type="entry name" value="GH18_2"/>
    <property type="match status" value="1"/>
</dbReference>
<comment type="catalytic activity">
    <reaction evidence="1">
        <text>Random endo-hydrolysis of N-acetyl-beta-D-glucosaminide (1-&gt;4)-beta-linkages in chitin and chitodextrins.</text>
        <dbReference type="EC" id="3.2.1.14"/>
    </reaction>
</comment>
<dbReference type="FunFam" id="3.20.20.80:FF:000125">
    <property type="entry name" value="CTS1p Endochitinase"/>
    <property type="match status" value="1"/>
</dbReference>
<evidence type="ECO:0000256" key="9">
    <source>
        <dbReference type="ARBA" id="ARBA00023180"/>
    </source>
</evidence>
<keyword evidence="10" id="KW-0119">Carbohydrate metabolism</keyword>
<dbReference type="PANTHER" id="PTHR45708">
    <property type="entry name" value="ENDOCHITINASE"/>
    <property type="match status" value="1"/>
</dbReference>
<keyword evidence="11 13" id="KW-0326">Glycosidase</keyword>
<dbReference type="InterPro" id="IPR001223">
    <property type="entry name" value="Glyco_hydro18_cat"/>
</dbReference>
<evidence type="ECO:0000256" key="16">
    <source>
        <dbReference type="SAM" id="SignalP"/>
    </source>
</evidence>
<evidence type="ECO:0000313" key="18">
    <source>
        <dbReference type="EMBL" id="EGW34608.1"/>
    </source>
</evidence>
<protein>
    <recommendedName>
        <fullName evidence="3">chitinase</fullName>
        <ecNumber evidence="3">3.2.1.14</ecNumber>
    </recommendedName>
</protein>
<dbReference type="GO" id="GO:0008843">
    <property type="term" value="F:endochitinase activity"/>
    <property type="evidence" value="ECO:0007669"/>
    <property type="project" value="UniProtKB-EC"/>
</dbReference>
<keyword evidence="7 13" id="KW-0378">Hydrolase</keyword>
<proteinExistence type="inferred from homology"/>
<evidence type="ECO:0000256" key="5">
    <source>
        <dbReference type="ARBA" id="ARBA00022669"/>
    </source>
</evidence>
<keyword evidence="19" id="KW-1185">Reference proteome</keyword>
<accession>G3AJE9</accession>
<evidence type="ECO:0000313" key="19">
    <source>
        <dbReference type="Proteomes" id="UP000000709"/>
    </source>
</evidence>
<evidence type="ECO:0000256" key="15">
    <source>
        <dbReference type="SAM" id="MobiDB-lite"/>
    </source>
</evidence>
<keyword evidence="6 16" id="KW-0732">Signal</keyword>
<dbReference type="STRING" id="619300.G3AJE9"/>
<gene>
    <name evidence="18" type="ORF">SPAPADRAFT_60044</name>
</gene>
<dbReference type="KEGG" id="spaa:SPAPADRAFT_60044"/>
<dbReference type="InterPro" id="IPR050542">
    <property type="entry name" value="Glycosyl_Hydrlase18_Chitinase"/>
</dbReference>
<evidence type="ECO:0000256" key="14">
    <source>
        <dbReference type="RuleBase" id="RU004453"/>
    </source>
</evidence>
<dbReference type="EC" id="3.2.1.14" evidence="3"/>
<comment type="subcellular location">
    <subcellularLocation>
        <location evidence="2">Secreted</location>
    </subcellularLocation>
</comment>
<keyword evidence="4" id="KW-0964">Secreted</keyword>
<evidence type="ECO:0000256" key="4">
    <source>
        <dbReference type="ARBA" id="ARBA00022525"/>
    </source>
</evidence>
<dbReference type="FunCoup" id="G3AJE9">
    <property type="interactions" value="159"/>
</dbReference>
<dbReference type="eggNOG" id="KOG4701">
    <property type="taxonomic scope" value="Eukaryota"/>
</dbReference>
<dbReference type="OMA" id="IAGRRTH"/>
<dbReference type="PROSITE" id="PS01095">
    <property type="entry name" value="GH18_1"/>
    <property type="match status" value="1"/>
</dbReference>
<reference evidence="18 19" key="1">
    <citation type="journal article" date="2011" name="Proc. Natl. Acad. Sci. U.S.A.">
        <title>Comparative genomics of xylose-fermenting fungi for enhanced biofuel production.</title>
        <authorList>
            <person name="Wohlbach D.J."/>
            <person name="Kuo A."/>
            <person name="Sato T.K."/>
            <person name="Potts K.M."/>
            <person name="Salamov A.A."/>
            <person name="LaButti K.M."/>
            <person name="Sun H."/>
            <person name="Clum A."/>
            <person name="Pangilinan J.L."/>
            <person name="Lindquist E.A."/>
            <person name="Lucas S."/>
            <person name="Lapidus A."/>
            <person name="Jin M."/>
            <person name="Gunawan C."/>
            <person name="Balan V."/>
            <person name="Dale B.E."/>
            <person name="Jeffries T.W."/>
            <person name="Zinkel R."/>
            <person name="Barry K.W."/>
            <person name="Grigoriev I.V."/>
            <person name="Gasch A.P."/>
        </authorList>
    </citation>
    <scope>NUCLEOTIDE SEQUENCE [LARGE SCALE GENOMIC DNA]</scope>
    <source>
        <strain evidence="19">NRRL Y-27907 / 11-Y1</strain>
    </source>
</reference>
<evidence type="ECO:0000256" key="1">
    <source>
        <dbReference type="ARBA" id="ARBA00000822"/>
    </source>
</evidence>
<dbReference type="InterPro" id="IPR045321">
    <property type="entry name" value="Cts1-like"/>
</dbReference>
<keyword evidence="5" id="KW-0147">Chitin-binding</keyword>
<sequence>MLTRIISILTILSTVIAFNANSNSNVAAYWGQNAGGSQSSLGSYCSSSAADIIILSFMNGFPNLELNFANQCSDTYGDGLLHCSQIGSDIKSCQSQGKIVLLSLGGATGNYGFSSDSDAQSFATTLWNKFGGGSDSERPFDDAVIDGFDFDMENKLQTGYAAMAAKLRQYFNSDSSKSYYLSAAPQCPYPDESVGDILSQVDIDFAFIQFYNNYCSLGGSFNWDTWSSYAKSTSPNKNIKLYLGLPGSTASAGSGYADLSTVQQAVSSIKGDPSFGGISIWDISSGENDGFLSGCKNALGSSSGGSAPSYSAPAFSAPSTVVPASSASPSAEFGYPAPAPSSEAPASQEPSTSSFQWIPADAPATTESDEGTTTVTTLQTLYSTSDTPRHQHVVHKVYVTLTTTVLVPPPTNTPQLGDSPIQKRDEVATVSQGGATHLTTRLGLVLFSLISVLFI</sequence>
<feature type="signal peptide" evidence="16">
    <location>
        <begin position="1"/>
        <end position="17"/>
    </location>
</feature>
<dbReference type="Proteomes" id="UP000000709">
    <property type="component" value="Unassembled WGS sequence"/>
</dbReference>
<dbReference type="HOGENOM" id="CLU_007818_7_2_1"/>
<name>G3AJE9_SPAPN</name>
<feature type="compositionally biased region" description="Low complexity" evidence="15">
    <location>
        <begin position="340"/>
        <end position="354"/>
    </location>
</feature>
<keyword evidence="12" id="KW-0624">Polysaccharide degradation</keyword>
<dbReference type="InterPro" id="IPR017853">
    <property type="entry name" value="GH"/>
</dbReference>
<evidence type="ECO:0000256" key="3">
    <source>
        <dbReference type="ARBA" id="ARBA00012729"/>
    </source>
</evidence>
<evidence type="ECO:0000256" key="12">
    <source>
        <dbReference type="ARBA" id="ARBA00023326"/>
    </source>
</evidence>
<comment type="similarity">
    <text evidence="14">Belongs to the glycosyl hydrolase 18 family.</text>
</comment>
<feature type="domain" description="GH18" evidence="17">
    <location>
        <begin position="24"/>
        <end position="302"/>
    </location>
</feature>
<dbReference type="AlphaFoldDB" id="G3AJE9"/>
<dbReference type="GO" id="GO:0005576">
    <property type="term" value="C:extracellular region"/>
    <property type="evidence" value="ECO:0007669"/>
    <property type="project" value="UniProtKB-SubCell"/>
</dbReference>
<evidence type="ECO:0000256" key="6">
    <source>
        <dbReference type="ARBA" id="ARBA00022729"/>
    </source>
</evidence>
<organism evidence="19">
    <name type="scientific">Spathaspora passalidarum (strain NRRL Y-27907 / 11-Y1)</name>
    <dbReference type="NCBI Taxonomy" id="619300"/>
    <lineage>
        <taxon>Eukaryota</taxon>
        <taxon>Fungi</taxon>
        <taxon>Dikarya</taxon>
        <taxon>Ascomycota</taxon>
        <taxon>Saccharomycotina</taxon>
        <taxon>Pichiomycetes</taxon>
        <taxon>Debaryomycetaceae</taxon>
        <taxon>Spathaspora</taxon>
    </lineage>
</organism>
<dbReference type="GO" id="GO:0000272">
    <property type="term" value="P:polysaccharide catabolic process"/>
    <property type="evidence" value="ECO:0007669"/>
    <property type="project" value="UniProtKB-KW"/>
</dbReference>
<dbReference type="Pfam" id="PF00704">
    <property type="entry name" value="Glyco_hydro_18"/>
    <property type="match status" value="1"/>
</dbReference>
<evidence type="ECO:0000256" key="11">
    <source>
        <dbReference type="ARBA" id="ARBA00023295"/>
    </source>
</evidence>
<dbReference type="Gene3D" id="3.20.20.80">
    <property type="entry name" value="Glycosidases"/>
    <property type="match status" value="1"/>
</dbReference>
<evidence type="ECO:0000256" key="10">
    <source>
        <dbReference type="ARBA" id="ARBA00023277"/>
    </source>
</evidence>